<sequence>MTVSCVGCAARVPDVDGPTHPYMVASPGCWELYGRVSAAAGDRELRWYHVDCYAAQHPGGAERDRRQRQSVAVHLTTLCLLLEHSVPGPRAAQLRGRLSRVVLPRLGLDDWPLLDPPATLGTTTVADLGSALDGLPALHGVPDLDAVGQRWAESVWSAWSARHDVVRGWAREALR</sequence>
<evidence type="ECO:0000313" key="1">
    <source>
        <dbReference type="EMBL" id="RKT69683.1"/>
    </source>
</evidence>
<dbReference type="Pfam" id="PF19371">
    <property type="entry name" value="DUF5946"/>
    <property type="match status" value="1"/>
</dbReference>
<protein>
    <submittedName>
        <fullName evidence="1">Uncharacterized protein</fullName>
    </submittedName>
</protein>
<evidence type="ECO:0000313" key="2">
    <source>
        <dbReference type="Proteomes" id="UP000272729"/>
    </source>
</evidence>
<organism evidence="1 2">
    <name type="scientific">Saccharothrix variisporea</name>
    <dbReference type="NCBI Taxonomy" id="543527"/>
    <lineage>
        <taxon>Bacteria</taxon>
        <taxon>Bacillati</taxon>
        <taxon>Actinomycetota</taxon>
        <taxon>Actinomycetes</taxon>
        <taxon>Pseudonocardiales</taxon>
        <taxon>Pseudonocardiaceae</taxon>
        <taxon>Saccharothrix</taxon>
    </lineage>
</organism>
<dbReference type="OrthoDB" id="531380at2"/>
<gene>
    <name evidence="1" type="ORF">DFJ66_2921</name>
</gene>
<accession>A0A495XAR1</accession>
<keyword evidence="2" id="KW-1185">Reference proteome</keyword>
<name>A0A495XAR1_9PSEU</name>
<dbReference type="Proteomes" id="UP000272729">
    <property type="component" value="Unassembled WGS sequence"/>
</dbReference>
<dbReference type="AlphaFoldDB" id="A0A495XAR1"/>
<comment type="caution">
    <text evidence="1">The sequence shown here is derived from an EMBL/GenBank/DDBJ whole genome shotgun (WGS) entry which is preliminary data.</text>
</comment>
<proteinExistence type="predicted"/>
<dbReference type="EMBL" id="RBXR01000001">
    <property type="protein sequence ID" value="RKT69683.1"/>
    <property type="molecule type" value="Genomic_DNA"/>
</dbReference>
<reference evidence="1 2" key="1">
    <citation type="submission" date="2018-10" db="EMBL/GenBank/DDBJ databases">
        <title>Sequencing the genomes of 1000 actinobacteria strains.</title>
        <authorList>
            <person name="Klenk H.-P."/>
        </authorList>
    </citation>
    <scope>NUCLEOTIDE SEQUENCE [LARGE SCALE GENOMIC DNA]</scope>
    <source>
        <strain evidence="1 2">DSM 43911</strain>
    </source>
</reference>
<dbReference type="RefSeq" id="WP_147459273.1">
    <property type="nucleotide sequence ID" value="NZ_JBIUBA010000065.1"/>
</dbReference>
<dbReference type="InterPro" id="IPR045990">
    <property type="entry name" value="DUF5946"/>
</dbReference>